<accession>A0A0B1PBN6</accession>
<proteinExistence type="predicted"/>
<reference evidence="1 2" key="1">
    <citation type="journal article" date="2014" name="BMC Genomics">
        <title>Adaptive genomic structural variation in the grape powdery mildew pathogen, Erysiphe necator.</title>
        <authorList>
            <person name="Jones L."/>
            <person name="Riaz S."/>
            <person name="Morales-Cruz A."/>
            <person name="Amrine K.C."/>
            <person name="McGuire B."/>
            <person name="Gubler W.D."/>
            <person name="Walker M.A."/>
            <person name="Cantu D."/>
        </authorList>
    </citation>
    <scope>NUCLEOTIDE SEQUENCE [LARGE SCALE GENOMIC DNA]</scope>
    <source>
        <strain evidence="2">c</strain>
    </source>
</reference>
<comment type="caution">
    <text evidence="1">The sequence shown here is derived from an EMBL/GenBank/DDBJ whole genome shotgun (WGS) entry which is preliminary data.</text>
</comment>
<dbReference type="EMBL" id="JNVN01000144">
    <property type="protein sequence ID" value="KHJ36117.1"/>
    <property type="molecule type" value="Genomic_DNA"/>
</dbReference>
<dbReference type="Proteomes" id="UP000030854">
    <property type="component" value="Unassembled WGS sequence"/>
</dbReference>
<sequence>MRQSIIMKLTSSPFGWIDLSRKARGLGQGSPGSSNGDWLIKKVYSGRDKEVFDAELNGIEQALEIACRAGQLLAQQTSQATRQKLFSISKVHVRLDSKSAIERIKNLRLGQVQWLARRVSEHTSILEIYMNLG</sequence>
<dbReference type="HOGENOM" id="CLU_1908238_0_0_1"/>
<name>A0A0B1PBN6_UNCNE</name>
<organism evidence="1 2">
    <name type="scientific">Uncinula necator</name>
    <name type="common">Grape powdery mildew</name>
    <dbReference type="NCBI Taxonomy" id="52586"/>
    <lineage>
        <taxon>Eukaryota</taxon>
        <taxon>Fungi</taxon>
        <taxon>Dikarya</taxon>
        <taxon>Ascomycota</taxon>
        <taxon>Pezizomycotina</taxon>
        <taxon>Leotiomycetes</taxon>
        <taxon>Erysiphales</taxon>
        <taxon>Erysiphaceae</taxon>
        <taxon>Erysiphe</taxon>
    </lineage>
</organism>
<protein>
    <submittedName>
        <fullName evidence="1">Uncharacterized protein</fullName>
    </submittedName>
</protein>
<gene>
    <name evidence="1" type="ORF">EV44_g3626</name>
</gene>
<evidence type="ECO:0000313" key="2">
    <source>
        <dbReference type="Proteomes" id="UP000030854"/>
    </source>
</evidence>
<evidence type="ECO:0000313" key="1">
    <source>
        <dbReference type="EMBL" id="KHJ36117.1"/>
    </source>
</evidence>
<dbReference type="AlphaFoldDB" id="A0A0B1PBN6"/>
<keyword evidence="2" id="KW-1185">Reference proteome</keyword>